<protein>
    <submittedName>
        <fullName evidence="1">Uncharacterized protein</fullName>
    </submittedName>
</protein>
<name>A0A0A1GZ32_9LACO</name>
<gene>
    <name evidence="1" type="ORF">LOOC260_117570</name>
</gene>
<evidence type="ECO:0000313" key="2">
    <source>
        <dbReference type="Proteomes" id="UP000031620"/>
    </source>
</evidence>
<dbReference type="HOGENOM" id="CLU_2844324_0_0_9"/>
<sequence length="65" mass="7376">MTNTNFSCNNSTNASENRTDILNFMVLSIETNLNVTEMCSFNQLTIAIAAYLCSQEFERRLAFLT</sequence>
<evidence type="ECO:0000313" key="1">
    <source>
        <dbReference type="EMBL" id="BAP86263.1"/>
    </source>
</evidence>
<dbReference type="EMBL" id="AP014680">
    <property type="protein sequence ID" value="BAP86263.1"/>
    <property type="molecule type" value="Genomic_DNA"/>
</dbReference>
<organism evidence="1 2">
    <name type="scientific">Paucilactobacillus hokkaidonensis JCM 18461</name>
    <dbReference type="NCBI Taxonomy" id="1291742"/>
    <lineage>
        <taxon>Bacteria</taxon>
        <taxon>Bacillati</taxon>
        <taxon>Bacillota</taxon>
        <taxon>Bacilli</taxon>
        <taxon>Lactobacillales</taxon>
        <taxon>Lactobacillaceae</taxon>
        <taxon>Paucilactobacillus</taxon>
    </lineage>
</organism>
<accession>A0A0A1GZ32</accession>
<dbReference type="Proteomes" id="UP000031620">
    <property type="component" value="Chromosome"/>
</dbReference>
<dbReference type="STRING" id="1291742.LOOC260_117570"/>
<dbReference type="KEGG" id="lho:LOOC260_117570"/>
<dbReference type="AlphaFoldDB" id="A0A0A1GZ32"/>
<reference evidence="1 2" key="1">
    <citation type="submission" date="2014-11" db="EMBL/GenBank/DDBJ databases">
        <title>Complete genome sequence and analysis of Lactobacillus hokkaidonensis LOOC260T.</title>
        <authorList>
            <person name="Tanizawa Y."/>
            <person name="Tohno M."/>
            <person name="Kaminuma E."/>
            <person name="Nakamura Y."/>
            <person name="Arita M."/>
        </authorList>
    </citation>
    <scope>NUCLEOTIDE SEQUENCE [LARGE SCALE GENOMIC DNA]</scope>
    <source>
        <strain evidence="1 2">LOOC260</strain>
    </source>
</reference>
<proteinExistence type="predicted"/>